<dbReference type="STRING" id="696281.Desru_0988"/>
<accession>F6DKK3</accession>
<reference evidence="3" key="1">
    <citation type="submission" date="2011-05" db="EMBL/GenBank/DDBJ databases">
        <title>Complete sequence of Desulfotomaculum ruminis DSM 2154.</title>
        <authorList>
            <person name="Lucas S."/>
            <person name="Copeland A."/>
            <person name="Lapidus A."/>
            <person name="Cheng J.-F."/>
            <person name="Goodwin L."/>
            <person name="Pitluck S."/>
            <person name="Lu M."/>
            <person name="Detter J.C."/>
            <person name="Han C."/>
            <person name="Tapia R."/>
            <person name="Land M."/>
            <person name="Hauser L."/>
            <person name="Kyrpides N."/>
            <person name="Ivanova N."/>
            <person name="Mikhailova N."/>
            <person name="Pagani I."/>
            <person name="Stams A.J.M."/>
            <person name="Plugge C.M."/>
            <person name="Muyzer G."/>
            <person name="Kuever J."/>
            <person name="Parshina S.N."/>
            <person name="Ivanova A.E."/>
            <person name="Nazina T.N."/>
            <person name="Brambilla E."/>
            <person name="Spring S."/>
            <person name="Klenk H.-P."/>
            <person name="Woyke T."/>
        </authorList>
    </citation>
    <scope>NUCLEOTIDE SEQUENCE [LARGE SCALE GENOMIC DNA]</scope>
    <source>
        <strain evidence="3">ATCC 23193 / DSM 2154 / NCIB 8452 / DL</strain>
    </source>
</reference>
<evidence type="ECO:0000256" key="1">
    <source>
        <dbReference type="SAM" id="Phobius"/>
    </source>
</evidence>
<evidence type="ECO:0000313" key="2">
    <source>
        <dbReference type="EMBL" id="AEG59263.1"/>
    </source>
</evidence>
<reference evidence="2 3" key="2">
    <citation type="journal article" date="2012" name="Stand. Genomic Sci.">
        <title>Complete genome sequence of the sulfate-reducing firmicute Desulfotomaculum ruminis type strain (DL(T)).</title>
        <authorList>
            <person name="Spring S."/>
            <person name="Visser M."/>
            <person name="Lu M."/>
            <person name="Copeland A."/>
            <person name="Lapidus A."/>
            <person name="Lucas S."/>
            <person name="Cheng J.F."/>
            <person name="Han C."/>
            <person name="Tapia R."/>
            <person name="Goodwin L.A."/>
            <person name="Pitluck S."/>
            <person name="Ivanova N."/>
            <person name="Land M."/>
            <person name="Hauser L."/>
            <person name="Larimer F."/>
            <person name="Rohde M."/>
            <person name="Goker M."/>
            <person name="Detter J.C."/>
            <person name="Kyrpides N.C."/>
            <person name="Woyke T."/>
            <person name="Schaap P.J."/>
            <person name="Plugge C.M."/>
            <person name="Muyzer G."/>
            <person name="Kuever J."/>
            <person name="Pereira I.A."/>
            <person name="Parshina S.N."/>
            <person name="Bernier-Latmani R."/>
            <person name="Stams A.J."/>
            <person name="Klenk H.P."/>
        </authorList>
    </citation>
    <scope>NUCLEOTIDE SEQUENCE [LARGE SCALE GENOMIC DNA]</scope>
    <source>
        <strain evidence="3">ATCC 23193 / DSM 2154 / NCIB 8452 / DL</strain>
    </source>
</reference>
<feature type="transmembrane region" description="Helical" evidence="1">
    <location>
        <begin position="7"/>
        <end position="24"/>
    </location>
</feature>
<dbReference type="KEGG" id="dru:Desru_0988"/>
<dbReference type="HOGENOM" id="CLU_3024779_0_0_9"/>
<keyword evidence="1" id="KW-1133">Transmembrane helix</keyword>
<feature type="transmembrane region" description="Helical" evidence="1">
    <location>
        <begin position="30"/>
        <end position="52"/>
    </location>
</feature>
<proteinExistence type="predicted"/>
<dbReference type="AlphaFoldDB" id="F6DKK3"/>
<gene>
    <name evidence="2" type="ordered locus">Desru_0988</name>
</gene>
<sequence>MAAKTRWRGFFLYSSYLAFLIMVGSAVEAALLSVTAGFGLAVLLGAGMAVFWPRW</sequence>
<keyword evidence="1" id="KW-0472">Membrane</keyword>
<name>F6DKK3_DESRL</name>
<keyword evidence="3" id="KW-1185">Reference proteome</keyword>
<evidence type="ECO:0000313" key="3">
    <source>
        <dbReference type="Proteomes" id="UP000009234"/>
    </source>
</evidence>
<organism evidence="2 3">
    <name type="scientific">Desulforamulus ruminis (strain ATCC 23193 / DSM 2154 / NCIMB 8452 / DL)</name>
    <name type="common">Desulfotomaculum ruminis</name>
    <dbReference type="NCBI Taxonomy" id="696281"/>
    <lineage>
        <taxon>Bacteria</taxon>
        <taxon>Bacillati</taxon>
        <taxon>Bacillota</taxon>
        <taxon>Clostridia</taxon>
        <taxon>Eubacteriales</taxon>
        <taxon>Peptococcaceae</taxon>
        <taxon>Desulforamulus</taxon>
    </lineage>
</organism>
<dbReference type="RefSeq" id="WP_013841034.1">
    <property type="nucleotide sequence ID" value="NC_015589.1"/>
</dbReference>
<keyword evidence="1" id="KW-0812">Transmembrane</keyword>
<dbReference type="Proteomes" id="UP000009234">
    <property type="component" value="Chromosome"/>
</dbReference>
<protein>
    <submittedName>
        <fullName evidence="2">Uncharacterized protein</fullName>
    </submittedName>
</protein>
<dbReference type="EMBL" id="CP002780">
    <property type="protein sequence ID" value="AEG59263.1"/>
    <property type="molecule type" value="Genomic_DNA"/>
</dbReference>